<dbReference type="AlphaFoldDB" id="A0A368KA45"/>
<dbReference type="EMBL" id="QFWQ01000010">
    <property type="protein sequence ID" value="RCS28811.1"/>
    <property type="molecule type" value="Genomic_DNA"/>
</dbReference>
<dbReference type="Proteomes" id="UP000252387">
    <property type="component" value="Unassembled WGS sequence"/>
</dbReference>
<sequence length="147" mass="15427">MCASPPARRTTVVRIVEWCALAALGLLAAFPAAAAAPEDYATAVAQARIERIEQLKQADGYLAWAAPPKGGKVLLDFNLAQNLPCAITSHVVCRLAPPENRLNLAVTAGAKIRRNHEVGRAPAAALLGNRKAGGQCPPYVALPFNAP</sequence>
<dbReference type="Pfam" id="PF07920">
    <property type="entry name" value="DUF1684"/>
    <property type="match status" value="1"/>
</dbReference>
<comment type="caution">
    <text evidence="2">The sequence shown here is derived from an EMBL/GenBank/DDBJ whole genome shotgun (WGS) entry which is preliminary data.</text>
</comment>
<keyword evidence="3" id="KW-1185">Reference proteome</keyword>
<organism evidence="2 3">
    <name type="scientific">Rhodanobacter denitrificans</name>
    <dbReference type="NCBI Taxonomy" id="666685"/>
    <lineage>
        <taxon>Bacteria</taxon>
        <taxon>Pseudomonadati</taxon>
        <taxon>Pseudomonadota</taxon>
        <taxon>Gammaproteobacteria</taxon>
        <taxon>Lysobacterales</taxon>
        <taxon>Rhodanobacteraceae</taxon>
        <taxon>Rhodanobacter</taxon>
    </lineage>
</organism>
<dbReference type="InterPro" id="IPR012467">
    <property type="entry name" value="DUF1684"/>
</dbReference>
<feature type="chain" id="PRO_5016687936" evidence="1">
    <location>
        <begin position="35"/>
        <end position="147"/>
    </location>
</feature>
<protein>
    <submittedName>
        <fullName evidence="2">DUF1684 domain-containing protein</fullName>
    </submittedName>
</protein>
<evidence type="ECO:0000313" key="2">
    <source>
        <dbReference type="EMBL" id="RCS28811.1"/>
    </source>
</evidence>
<accession>A0A368KA45</accession>
<keyword evidence="1" id="KW-0732">Signal</keyword>
<reference evidence="2 3" key="1">
    <citation type="submission" date="2018-05" db="EMBL/GenBank/DDBJ databases">
        <title>Draft genome sequence of Rhodanobacter denitrificans Yn1 isolated from gold copper mine.</title>
        <authorList>
            <person name="Yang N."/>
            <person name="Mazhar H.S."/>
            <person name="Rensing C."/>
        </authorList>
    </citation>
    <scope>NUCLEOTIDE SEQUENCE [LARGE SCALE GENOMIC DNA]</scope>
    <source>
        <strain evidence="2 3">Yn1</strain>
    </source>
</reference>
<evidence type="ECO:0000313" key="3">
    <source>
        <dbReference type="Proteomes" id="UP000252387"/>
    </source>
</evidence>
<dbReference type="OrthoDB" id="5493262at2"/>
<evidence type="ECO:0000256" key="1">
    <source>
        <dbReference type="SAM" id="SignalP"/>
    </source>
</evidence>
<proteinExistence type="predicted"/>
<feature type="signal peptide" evidence="1">
    <location>
        <begin position="1"/>
        <end position="34"/>
    </location>
</feature>
<dbReference type="PANTHER" id="PTHR41913:SF1">
    <property type="entry name" value="DUF1684 DOMAIN-CONTAINING PROTEIN"/>
    <property type="match status" value="1"/>
</dbReference>
<gene>
    <name evidence="2" type="ORF">DEO45_15095</name>
</gene>
<name>A0A368KA45_9GAMM</name>
<dbReference type="PANTHER" id="PTHR41913">
    <property type="entry name" value="DUF1684 DOMAIN-CONTAINING PROTEIN"/>
    <property type="match status" value="1"/>
</dbReference>